<evidence type="ECO:0008006" key="3">
    <source>
        <dbReference type="Google" id="ProtNLM"/>
    </source>
</evidence>
<dbReference type="PANTHER" id="PTHR12224:SF0">
    <property type="entry name" value="BETA-1,4-MANNOSYL-GLYCOPROTEIN 4-BETA-N-ACETYLGLUCOSAMINYLTRANSFERASE"/>
    <property type="match status" value="1"/>
</dbReference>
<evidence type="ECO:0000313" key="1">
    <source>
        <dbReference type="EMBL" id="KND92371.1"/>
    </source>
</evidence>
<keyword evidence="2" id="KW-1185">Reference proteome</keyword>
<dbReference type="GO" id="GO:0006044">
    <property type="term" value="P:N-acetylglucosamine metabolic process"/>
    <property type="evidence" value="ECO:0007669"/>
    <property type="project" value="TreeGrafter"/>
</dbReference>
<proteinExistence type="predicted"/>
<dbReference type="OrthoDB" id="6474464at2759"/>
<dbReference type="STRING" id="1163406.A0A0L0NE94"/>
<protein>
    <recommendedName>
        <fullName evidence="3">Beta-1,4-mannosyl-glycoprotein 4-beta-N-acetylglucosaminyltransferase</fullName>
    </recommendedName>
</protein>
<reference evidence="1 2" key="1">
    <citation type="journal article" date="2015" name="BMC Genomics">
        <title>The genome of the truffle-parasite Tolypocladium ophioglossoides and the evolution of antifungal peptaibiotics.</title>
        <authorList>
            <person name="Quandt C.A."/>
            <person name="Bushley K.E."/>
            <person name="Spatafora J.W."/>
        </authorList>
    </citation>
    <scope>NUCLEOTIDE SEQUENCE [LARGE SCALE GENOMIC DNA]</scope>
    <source>
        <strain evidence="1 2">CBS 100239</strain>
    </source>
</reference>
<name>A0A0L0NE94_TOLOC</name>
<dbReference type="GO" id="GO:0003830">
    <property type="term" value="F:beta-1,4-mannosylglycoprotein 4-beta-N-acetylglucosaminyltransferase activity"/>
    <property type="evidence" value="ECO:0007669"/>
    <property type="project" value="InterPro"/>
</dbReference>
<accession>A0A0L0NE94</accession>
<comment type="caution">
    <text evidence="1">The sequence shown here is derived from an EMBL/GenBank/DDBJ whole genome shotgun (WGS) entry which is preliminary data.</text>
</comment>
<evidence type="ECO:0000313" key="2">
    <source>
        <dbReference type="Proteomes" id="UP000036947"/>
    </source>
</evidence>
<sequence length="382" mass="43296">MEAVAAPRRLLSVAALAGIAWLSLTRTPFRSAAATHRISDTDLSLHLPALDFPSSAASPSRSHHEYYASAAAADLCAAHGYPVFAPRAASGERKVYDLFMVNSELDFLEVRLSTMYDYVDYFVVVESPRTFQGTAKPLTIRDNWDRFARYHDKMLYHLLEFPPGFAPRLTWDYEDLQRDATFEQVLPRLEGRAAPVDGDVLLVADVDEILRPATLLLLRTCAFPRRLTLASRFYYYWFQFLHVGAEWPHPQATFYEGVNNTIRPSKLRGADGDSAWQRAREAGTLANAGWHCSSCFATMAQFLNKMASFSHMWMNDERFRDRDHIAAAVRAGRDVWGRSEDLFRRVEANKDVPAVLLEADGRERFGYMLSRDGESAGFTDYP</sequence>
<dbReference type="Pfam" id="PF04724">
    <property type="entry name" value="Glyco_transf_17"/>
    <property type="match status" value="1"/>
</dbReference>
<dbReference type="AlphaFoldDB" id="A0A0L0NE94"/>
<dbReference type="PANTHER" id="PTHR12224">
    <property type="entry name" value="BETA-1,4-MANNOSYL-GLYCOPROTEIN BETA-1,4-N-ACETYLGLUCOSAMINYL-TRANSFERASE"/>
    <property type="match status" value="1"/>
</dbReference>
<dbReference type="Proteomes" id="UP000036947">
    <property type="component" value="Unassembled WGS sequence"/>
</dbReference>
<dbReference type="GO" id="GO:0016020">
    <property type="term" value="C:membrane"/>
    <property type="evidence" value="ECO:0007669"/>
    <property type="project" value="InterPro"/>
</dbReference>
<gene>
    <name evidence="1" type="ORF">TOPH_03044</name>
</gene>
<dbReference type="InterPro" id="IPR006813">
    <property type="entry name" value="Glyco_trans_17"/>
</dbReference>
<dbReference type="EMBL" id="LFRF01000006">
    <property type="protein sequence ID" value="KND92371.1"/>
    <property type="molecule type" value="Genomic_DNA"/>
</dbReference>
<organism evidence="1 2">
    <name type="scientific">Tolypocladium ophioglossoides (strain CBS 100239)</name>
    <name type="common">Snaketongue truffleclub</name>
    <name type="synonym">Elaphocordyceps ophioglossoides</name>
    <dbReference type="NCBI Taxonomy" id="1163406"/>
    <lineage>
        <taxon>Eukaryota</taxon>
        <taxon>Fungi</taxon>
        <taxon>Dikarya</taxon>
        <taxon>Ascomycota</taxon>
        <taxon>Pezizomycotina</taxon>
        <taxon>Sordariomycetes</taxon>
        <taxon>Hypocreomycetidae</taxon>
        <taxon>Hypocreales</taxon>
        <taxon>Ophiocordycipitaceae</taxon>
        <taxon>Tolypocladium</taxon>
    </lineage>
</organism>